<feature type="transmembrane region" description="Helical" evidence="6">
    <location>
        <begin position="21"/>
        <end position="42"/>
    </location>
</feature>
<dbReference type="EMBL" id="LRXL01000049">
    <property type="protein sequence ID" value="OAB77349.1"/>
    <property type="molecule type" value="Genomic_DNA"/>
</dbReference>
<dbReference type="GO" id="GO:0005886">
    <property type="term" value="C:plasma membrane"/>
    <property type="evidence" value="ECO:0007669"/>
    <property type="project" value="UniProtKB-SubCell"/>
</dbReference>
<keyword evidence="4 6" id="KW-1133">Transmembrane helix</keyword>
<keyword evidence="5 6" id="KW-0472">Membrane</keyword>
<dbReference type="RefSeq" id="WP_068593168.1">
    <property type="nucleotide sequence ID" value="NZ_LRXL01000049.1"/>
</dbReference>
<keyword evidence="2" id="KW-1003">Cell membrane</keyword>
<evidence type="ECO:0000256" key="1">
    <source>
        <dbReference type="ARBA" id="ARBA00004651"/>
    </source>
</evidence>
<evidence type="ECO:0000313" key="8">
    <source>
        <dbReference type="EMBL" id="OAB77349.1"/>
    </source>
</evidence>
<dbReference type="InterPro" id="IPR003856">
    <property type="entry name" value="LPS_length_determ_N"/>
</dbReference>
<evidence type="ECO:0000256" key="2">
    <source>
        <dbReference type="ARBA" id="ARBA00022475"/>
    </source>
</evidence>
<evidence type="ECO:0000313" key="9">
    <source>
        <dbReference type="Proteomes" id="UP000077013"/>
    </source>
</evidence>
<dbReference type="InterPro" id="IPR050445">
    <property type="entry name" value="Bact_polysacc_biosynth/exp"/>
</dbReference>
<evidence type="ECO:0000256" key="6">
    <source>
        <dbReference type="SAM" id="Phobius"/>
    </source>
</evidence>
<proteinExistence type="predicted"/>
<feature type="domain" description="Polysaccharide chain length determinant N-terminal" evidence="7">
    <location>
        <begin position="10"/>
        <end position="62"/>
    </location>
</feature>
<comment type="subcellular location">
    <subcellularLocation>
        <location evidence="1">Cell membrane</location>
        <topology evidence="1">Multi-pass membrane protein</topology>
    </subcellularLocation>
</comment>
<organism evidence="8 9">
    <name type="scientific">Cochleicola gelatinilyticus</name>
    <dbReference type="NCBI Taxonomy" id="1763537"/>
    <lineage>
        <taxon>Bacteria</taxon>
        <taxon>Pseudomonadati</taxon>
        <taxon>Bacteroidota</taxon>
        <taxon>Flavobacteriia</taxon>
        <taxon>Flavobacteriales</taxon>
        <taxon>Flavobacteriaceae</taxon>
        <taxon>Cochleicola</taxon>
    </lineage>
</organism>
<accession>A0A167G966</accession>
<comment type="caution">
    <text evidence="8">The sequence shown here is derived from an EMBL/GenBank/DDBJ whole genome shotgun (WGS) entry which is preliminary data.</text>
</comment>
<dbReference type="PANTHER" id="PTHR32309:SF31">
    <property type="entry name" value="CAPSULAR EXOPOLYSACCHARIDE FAMILY"/>
    <property type="match status" value="1"/>
</dbReference>
<evidence type="ECO:0000259" key="7">
    <source>
        <dbReference type="Pfam" id="PF02706"/>
    </source>
</evidence>
<reference evidence="8 9" key="1">
    <citation type="submission" date="2016-02" db="EMBL/GenBank/DDBJ databases">
        <title>Ulvibacter sp. LPB0005, isolated from Thais luteostoma.</title>
        <authorList>
            <person name="Shin S.-K."/>
            <person name="Yi H."/>
        </authorList>
    </citation>
    <scope>NUCLEOTIDE SEQUENCE [LARGE SCALE GENOMIC DNA]</scope>
    <source>
        <strain evidence="8 9">LPB0005</strain>
    </source>
</reference>
<evidence type="ECO:0000256" key="3">
    <source>
        <dbReference type="ARBA" id="ARBA00022692"/>
    </source>
</evidence>
<dbReference type="OrthoDB" id="1522571at2"/>
<evidence type="ECO:0000256" key="5">
    <source>
        <dbReference type="ARBA" id="ARBA00023136"/>
    </source>
</evidence>
<dbReference type="Pfam" id="PF02706">
    <property type="entry name" value="Wzz"/>
    <property type="match status" value="1"/>
</dbReference>
<feature type="transmembrane region" description="Helical" evidence="6">
    <location>
        <begin position="331"/>
        <end position="351"/>
    </location>
</feature>
<dbReference type="STRING" id="1763537.ULVI_12665"/>
<gene>
    <name evidence="8" type="ORF">ULVI_12665</name>
</gene>
<dbReference type="PANTHER" id="PTHR32309">
    <property type="entry name" value="TYROSINE-PROTEIN KINASE"/>
    <property type="match status" value="1"/>
</dbReference>
<keyword evidence="3 6" id="KW-0812">Transmembrane</keyword>
<dbReference type="Proteomes" id="UP000077013">
    <property type="component" value="Unassembled WGS sequence"/>
</dbReference>
<protein>
    <recommendedName>
        <fullName evidence="7">Polysaccharide chain length determinant N-terminal domain-containing protein</fullName>
    </recommendedName>
</protein>
<evidence type="ECO:0000256" key="4">
    <source>
        <dbReference type="ARBA" id="ARBA00022989"/>
    </source>
</evidence>
<name>A0A167G966_9FLAO</name>
<dbReference type="AlphaFoldDB" id="A0A167G966"/>
<sequence>MKSNNSKLSDITLKEIIYRILDSWRFVAVFVIIFLVFGFFIAQLTPKEYTSSTTILPQLGNNRGIGKKFSGIAQLVGLKLGDDDANLIIPTLYPIIVNSTPYQTALLETPLKFSEEDSLVSLSYYLSEIYDKGLLHKIKSNTIGLPSKIVRSFKNSSKEEKHFIMTDSSIYSLSEEQIEQKQFLESSLSIEFNDVDGYLEIKATMPEPLAAAQITKRAQELLQKFLIDYNIQKSKDELKYIEERFNEAKSEYVERRAALGNFRDRNKNIISSYTSNREEQLQSEYDLAYAMYSQLATQMESSKLQVSKDTPIFTVLRPVTVPNEPSAPNKILILFYAAFLGFAISVIIILYKSYFSIIKKHFQR</sequence>
<keyword evidence="9" id="KW-1185">Reference proteome</keyword>